<gene>
    <name evidence="7" type="ORF">Cvel_28078</name>
</gene>
<evidence type="ECO:0000256" key="3">
    <source>
        <dbReference type="PROSITE-ProRule" id="PRU00182"/>
    </source>
</evidence>
<dbReference type="NCBIfam" id="TIGR00093">
    <property type="entry name" value="pseudouridine synthase"/>
    <property type="match status" value="1"/>
</dbReference>
<dbReference type="EMBL" id="CDMZ01002848">
    <property type="protein sequence ID" value="CEM44138.1"/>
    <property type="molecule type" value="Genomic_DNA"/>
</dbReference>
<dbReference type="AlphaFoldDB" id="A0A0G4HIW2"/>
<feature type="region of interest" description="Disordered" evidence="4">
    <location>
        <begin position="395"/>
        <end position="467"/>
    </location>
</feature>
<feature type="chain" id="PRO_5005191884" description="RNA-binding S4 domain-containing protein" evidence="5">
    <location>
        <begin position="20"/>
        <end position="467"/>
    </location>
</feature>
<feature type="signal peptide" evidence="5">
    <location>
        <begin position="1"/>
        <end position="19"/>
    </location>
</feature>
<dbReference type="InterPro" id="IPR020103">
    <property type="entry name" value="PsdUridine_synth_cat_dom_sf"/>
</dbReference>
<dbReference type="InterPro" id="IPR042092">
    <property type="entry name" value="PsdUridine_s_RsuA/RluB/E/F_cat"/>
</dbReference>
<dbReference type="SUPFAM" id="SSF55174">
    <property type="entry name" value="Alpha-L RNA-binding motif"/>
    <property type="match status" value="1"/>
</dbReference>
<accession>A0A0G4HIW2</accession>
<dbReference type="PROSITE" id="PS01149">
    <property type="entry name" value="PSI_RSU"/>
    <property type="match status" value="1"/>
</dbReference>
<dbReference type="CDD" id="cd00165">
    <property type="entry name" value="S4"/>
    <property type="match status" value="1"/>
</dbReference>
<feature type="compositionally biased region" description="Basic and acidic residues" evidence="4">
    <location>
        <begin position="436"/>
        <end position="467"/>
    </location>
</feature>
<evidence type="ECO:0000259" key="6">
    <source>
        <dbReference type="SMART" id="SM00363"/>
    </source>
</evidence>
<dbReference type="Gene3D" id="3.10.290.10">
    <property type="entry name" value="RNA-binding S4 domain"/>
    <property type="match status" value="1"/>
</dbReference>
<dbReference type="InterPro" id="IPR050343">
    <property type="entry name" value="RsuA_PseudoU_synthase"/>
</dbReference>
<dbReference type="PROSITE" id="PS50889">
    <property type="entry name" value="S4"/>
    <property type="match status" value="1"/>
</dbReference>
<organism evidence="7">
    <name type="scientific">Chromera velia CCMP2878</name>
    <dbReference type="NCBI Taxonomy" id="1169474"/>
    <lineage>
        <taxon>Eukaryota</taxon>
        <taxon>Sar</taxon>
        <taxon>Alveolata</taxon>
        <taxon>Colpodellida</taxon>
        <taxon>Chromeraceae</taxon>
        <taxon>Chromera</taxon>
    </lineage>
</organism>
<dbReference type="GO" id="GO:0003723">
    <property type="term" value="F:RNA binding"/>
    <property type="evidence" value="ECO:0007669"/>
    <property type="project" value="UniProtKB-KW"/>
</dbReference>
<feature type="non-terminal residue" evidence="7">
    <location>
        <position position="467"/>
    </location>
</feature>
<dbReference type="FunFam" id="3.10.290.10:FF:000003">
    <property type="entry name" value="Pseudouridine synthase"/>
    <property type="match status" value="1"/>
</dbReference>
<dbReference type="Pfam" id="PF01479">
    <property type="entry name" value="S4"/>
    <property type="match status" value="1"/>
</dbReference>
<dbReference type="GO" id="GO:0006364">
    <property type="term" value="P:rRNA processing"/>
    <property type="evidence" value="ECO:0007669"/>
    <property type="project" value="UniProtKB-ARBA"/>
</dbReference>
<dbReference type="Gene3D" id="3.30.70.580">
    <property type="entry name" value="Pseudouridine synthase I, catalytic domain, N-terminal subdomain"/>
    <property type="match status" value="1"/>
</dbReference>
<name>A0A0G4HIW2_9ALVE</name>
<dbReference type="InterPro" id="IPR018496">
    <property type="entry name" value="PsdUridine_synth_RsuA/RluB_CS"/>
</dbReference>
<dbReference type="Pfam" id="PF00849">
    <property type="entry name" value="PseudoU_synth_2"/>
    <property type="match status" value="1"/>
</dbReference>
<keyword evidence="3" id="KW-0694">RNA-binding</keyword>
<evidence type="ECO:0000256" key="2">
    <source>
        <dbReference type="ARBA" id="ARBA00023235"/>
    </source>
</evidence>
<feature type="domain" description="RNA-binding S4" evidence="6">
    <location>
        <begin position="141"/>
        <end position="204"/>
    </location>
</feature>
<dbReference type="InterPro" id="IPR036986">
    <property type="entry name" value="S4_RNA-bd_sf"/>
</dbReference>
<protein>
    <recommendedName>
        <fullName evidence="6">RNA-binding S4 domain-containing protein</fullName>
    </recommendedName>
</protein>
<keyword evidence="2" id="KW-0413">Isomerase</keyword>
<evidence type="ECO:0000256" key="4">
    <source>
        <dbReference type="SAM" id="MobiDB-lite"/>
    </source>
</evidence>
<dbReference type="PANTHER" id="PTHR47683">
    <property type="entry name" value="PSEUDOURIDINE SYNTHASE FAMILY PROTEIN-RELATED"/>
    <property type="match status" value="1"/>
</dbReference>
<sequence>MEDPMRCFFFLCLFSLVCSRTVVSFTHPLFVSPFPSRVLKSPNRDVYDTRLWARRFNSRKNNSSSNAPKKETETETESEKKTSPNFGKPDESVKQVLASLGRKVSQGNRGDGRSSAITFTGVSGMNIHEQTEVFDSVADKERLQKVISRSGISSRRAAEDLIEEGRVRVNGRVVKQMGTRVNPRLDQIQVDGKRISMRPPSEIKWILLHKPKGYICTMADERDRKSVLDLVPFASRLRLLPVGRLDRDSSGLILLTNDNAWLHLLSHPSFGHLKTYKVKVKNGVPFGDVLEPLAKGMYLGSDKEKTSPVEIRVMLDEKSHKEPLGSMTVSLLEGRNRQIRRMFESIGHPVHSIKRIRFGPLDLDKVGVGSWRQLNPTEIYSLKRHVLQRAKEKGRLGEVRSRFSADRRRRPDGGAAEDFEGLEDEDEDEEGGDDLFDWKGGRADEGMEEREGGRGGREKRDAEQPQV</sequence>
<dbReference type="GO" id="GO:0001522">
    <property type="term" value="P:pseudouridine synthesis"/>
    <property type="evidence" value="ECO:0007669"/>
    <property type="project" value="InterPro"/>
</dbReference>
<reference evidence="7" key="1">
    <citation type="submission" date="2014-11" db="EMBL/GenBank/DDBJ databases">
        <authorList>
            <person name="Otto D Thomas"/>
            <person name="Naeem Raeece"/>
        </authorList>
    </citation>
    <scope>NUCLEOTIDE SEQUENCE</scope>
</reference>
<evidence type="ECO:0000313" key="7">
    <source>
        <dbReference type="EMBL" id="CEM44138.1"/>
    </source>
</evidence>
<dbReference type="Gene3D" id="3.30.70.1560">
    <property type="entry name" value="Alpha-L RNA-binding motif"/>
    <property type="match status" value="1"/>
</dbReference>
<proteinExistence type="inferred from homology"/>
<dbReference type="InterPro" id="IPR000748">
    <property type="entry name" value="PsdUridine_synth_RsuA/RluB/E/F"/>
</dbReference>
<dbReference type="InterPro" id="IPR006145">
    <property type="entry name" value="PsdUridine_synth_RsuA/RluA"/>
</dbReference>
<evidence type="ECO:0000256" key="5">
    <source>
        <dbReference type="SAM" id="SignalP"/>
    </source>
</evidence>
<dbReference type="InterPro" id="IPR020094">
    <property type="entry name" value="TruA/RsuA/RluB/E/F_N"/>
</dbReference>
<feature type="region of interest" description="Disordered" evidence="4">
    <location>
        <begin position="58"/>
        <end position="91"/>
    </location>
</feature>
<dbReference type="SUPFAM" id="SSF55120">
    <property type="entry name" value="Pseudouridine synthase"/>
    <property type="match status" value="1"/>
</dbReference>
<feature type="compositionally biased region" description="Basic and acidic residues" evidence="4">
    <location>
        <begin position="395"/>
        <end position="412"/>
    </location>
</feature>
<comment type="similarity">
    <text evidence="1">Belongs to the pseudouridine synthase RsuA family.</text>
</comment>
<dbReference type="PANTHER" id="PTHR47683:SF2">
    <property type="entry name" value="RNA-BINDING S4 DOMAIN-CONTAINING PROTEIN"/>
    <property type="match status" value="1"/>
</dbReference>
<feature type="compositionally biased region" description="Acidic residues" evidence="4">
    <location>
        <begin position="415"/>
        <end position="435"/>
    </location>
</feature>
<dbReference type="SMART" id="SM00363">
    <property type="entry name" value="S4"/>
    <property type="match status" value="1"/>
</dbReference>
<dbReference type="GO" id="GO:0009982">
    <property type="term" value="F:pseudouridine synthase activity"/>
    <property type="evidence" value="ECO:0007669"/>
    <property type="project" value="InterPro"/>
</dbReference>
<keyword evidence="5" id="KW-0732">Signal</keyword>
<evidence type="ECO:0000256" key="1">
    <source>
        <dbReference type="ARBA" id="ARBA00008348"/>
    </source>
</evidence>
<dbReference type="CDD" id="cd02870">
    <property type="entry name" value="PseudoU_synth_RsuA_like"/>
    <property type="match status" value="1"/>
</dbReference>
<dbReference type="InterPro" id="IPR002942">
    <property type="entry name" value="S4_RNA-bd"/>
</dbReference>
<feature type="compositionally biased region" description="Basic and acidic residues" evidence="4">
    <location>
        <begin position="68"/>
        <end position="91"/>
    </location>
</feature>